<evidence type="ECO:0000256" key="3">
    <source>
        <dbReference type="ARBA" id="ARBA00022989"/>
    </source>
</evidence>
<sequence>MDKRKLLLIFIGLCGGMASGLLGIGGGLIFVPLLISITKFDQKVAHATSVGAIVPAVIVGAAIYGLNKFGNLGDSIYLGIGGIIGAQIGARLMYKIPNKQLKKGFGVILAIVAIRMIISWI</sequence>
<dbReference type="InterPro" id="IPR051598">
    <property type="entry name" value="TSUP/Inactive_protease-like"/>
</dbReference>
<keyword evidence="5" id="KW-1003">Cell membrane</keyword>
<keyword evidence="4 5" id="KW-0472">Membrane</keyword>
<feature type="transmembrane region" description="Helical" evidence="5">
    <location>
        <begin position="101"/>
        <end position="118"/>
    </location>
</feature>
<evidence type="ECO:0000313" key="6">
    <source>
        <dbReference type="EMBL" id="HHI66220.1"/>
    </source>
</evidence>
<comment type="similarity">
    <text evidence="5">Belongs to the 4-toluene sulfonate uptake permease (TSUP) (TC 2.A.102) family.</text>
</comment>
<evidence type="ECO:0000256" key="5">
    <source>
        <dbReference type="RuleBase" id="RU363041"/>
    </source>
</evidence>
<name>A0A7C5KDR5_9BACT</name>
<keyword evidence="2 5" id="KW-0812">Transmembrane</keyword>
<evidence type="ECO:0000256" key="4">
    <source>
        <dbReference type="ARBA" id="ARBA00023136"/>
    </source>
</evidence>
<dbReference type="GO" id="GO:0005886">
    <property type="term" value="C:plasma membrane"/>
    <property type="evidence" value="ECO:0007669"/>
    <property type="project" value="UniProtKB-SubCell"/>
</dbReference>
<gene>
    <name evidence="6" type="ORF">ENL70_06715</name>
</gene>
<evidence type="ECO:0000256" key="1">
    <source>
        <dbReference type="ARBA" id="ARBA00004141"/>
    </source>
</evidence>
<accession>A0A7C5KDR5</accession>
<dbReference type="PANTHER" id="PTHR43701">
    <property type="entry name" value="MEMBRANE TRANSPORTER PROTEIN MJ0441-RELATED"/>
    <property type="match status" value="1"/>
</dbReference>
<keyword evidence="3 5" id="KW-1133">Transmembrane helix</keyword>
<dbReference type="AlphaFoldDB" id="A0A7C5KDR5"/>
<dbReference type="Pfam" id="PF01925">
    <property type="entry name" value="TauE"/>
    <property type="match status" value="1"/>
</dbReference>
<organism evidence="6">
    <name type="scientific">Thermodesulfobium narugense</name>
    <dbReference type="NCBI Taxonomy" id="184064"/>
    <lineage>
        <taxon>Bacteria</taxon>
        <taxon>Pseudomonadati</taxon>
        <taxon>Thermodesulfobiota</taxon>
        <taxon>Thermodesulfobiia</taxon>
        <taxon>Thermodesulfobiales</taxon>
        <taxon>Thermodesulfobiaceae</taxon>
        <taxon>Thermodesulfobium</taxon>
    </lineage>
</organism>
<comment type="caution">
    <text evidence="6">The sequence shown here is derived from an EMBL/GenBank/DDBJ whole genome shotgun (WGS) entry which is preliminary data.</text>
</comment>
<protein>
    <recommendedName>
        <fullName evidence="5">Probable membrane transporter protein</fullName>
    </recommendedName>
</protein>
<feature type="transmembrane region" description="Helical" evidence="5">
    <location>
        <begin position="76"/>
        <end position="94"/>
    </location>
</feature>
<dbReference type="InterPro" id="IPR002781">
    <property type="entry name" value="TM_pro_TauE-like"/>
</dbReference>
<comment type="subcellular location">
    <subcellularLocation>
        <location evidence="5">Cell membrane</location>
        <topology evidence="5">Multi-pass membrane protein</topology>
    </subcellularLocation>
    <subcellularLocation>
        <location evidence="1">Membrane</location>
        <topology evidence="1">Multi-pass membrane protein</topology>
    </subcellularLocation>
</comment>
<dbReference type="PANTHER" id="PTHR43701:SF2">
    <property type="entry name" value="MEMBRANE TRANSPORTER PROTEIN YJNA-RELATED"/>
    <property type="match status" value="1"/>
</dbReference>
<feature type="transmembrane region" description="Helical" evidence="5">
    <location>
        <begin position="6"/>
        <end position="35"/>
    </location>
</feature>
<proteinExistence type="inferred from homology"/>
<dbReference type="EMBL" id="DRUY01000228">
    <property type="protein sequence ID" value="HHI66220.1"/>
    <property type="molecule type" value="Genomic_DNA"/>
</dbReference>
<evidence type="ECO:0000256" key="2">
    <source>
        <dbReference type="ARBA" id="ARBA00022692"/>
    </source>
</evidence>
<feature type="transmembrane region" description="Helical" evidence="5">
    <location>
        <begin position="47"/>
        <end position="64"/>
    </location>
</feature>
<reference evidence="6" key="1">
    <citation type="journal article" date="2020" name="mSystems">
        <title>Genome- and Community-Level Interaction Insights into Carbon Utilization and Element Cycling Functions of Hydrothermarchaeota in Hydrothermal Sediment.</title>
        <authorList>
            <person name="Zhou Z."/>
            <person name="Liu Y."/>
            <person name="Xu W."/>
            <person name="Pan J."/>
            <person name="Luo Z.H."/>
            <person name="Li M."/>
        </authorList>
    </citation>
    <scope>NUCLEOTIDE SEQUENCE [LARGE SCALE GENOMIC DNA]</scope>
    <source>
        <strain evidence="6">SpSt-1019</strain>
    </source>
</reference>